<dbReference type="SUPFAM" id="SSF51556">
    <property type="entry name" value="Metallo-dependent hydrolases"/>
    <property type="match status" value="1"/>
</dbReference>
<proteinExistence type="predicted"/>
<evidence type="ECO:0000259" key="8">
    <source>
        <dbReference type="Pfam" id="PF01979"/>
    </source>
</evidence>
<evidence type="ECO:0000256" key="1">
    <source>
        <dbReference type="ARBA" id="ARBA00005023"/>
    </source>
</evidence>
<reference evidence="9" key="1">
    <citation type="submission" date="2019-08" db="EMBL/GenBank/DDBJ databases">
        <authorList>
            <person name="Kucharzyk K."/>
            <person name="Murdoch R.W."/>
            <person name="Higgins S."/>
            <person name="Loffler F."/>
        </authorList>
    </citation>
    <scope>NUCLEOTIDE SEQUENCE</scope>
</reference>
<keyword evidence="5" id="KW-0369">Histidine metabolism</keyword>
<name>A0A644SK21_9ZZZZ</name>
<dbReference type="AlphaFoldDB" id="A0A644SK21"/>
<dbReference type="GO" id="GO:0050480">
    <property type="term" value="F:imidazolonepropionase activity"/>
    <property type="evidence" value="ECO:0007669"/>
    <property type="project" value="UniProtKB-EC"/>
</dbReference>
<dbReference type="NCBIfam" id="TIGR01224">
    <property type="entry name" value="hutI"/>
    <property type="match status" value="1"/>
</dbReference>
<dbReference type="SUPFAM" id="SSF51338">
    <property type="entry name" value="Composite domain of metallo-dependent hydrolases"/>
    <property type="match status" value="1"/>
</dbReference>
<comment type="caution">
    <text evidence="9">The sequence shown here is derived from an EMBL/GenBank/DDBJ whole genome shotgun (WGS) entry which is preliminary data.</text>
</comment>
<dbReference type="InterPro" id="IPR006680">
    <property type="entry name" value="Amidohydro-rel"/>
</dbReference>
<evidence type="ECO:0000313" key="9">
    <source>
        <dbReference type="EMBL" id="MPL54667.1"/>
    </source>
</evidence>
<dbReference type="EC" id="3.5.2.7" evidence="2"/>
<evidence type="ECO:0000256" key="5">
    <source>
        <dbReference type="ARBA" id="ARBA00022808"/>
    </source>
</evidence>
<comment type="pathway">
    <text evidence="1">Amino-acid degradation.</text>
</comment>
<gene>
    <name evidence="9" type="primary">hutI_1</name>
    <name evidence="9" type="ORF">SDC9_00133</name>
</gene>
<dbReference type="GO" id="GO:0019556">
    <property type="term" value="P:L-histidine catabolic process to glutamate and formamide"/>
    <property type="evidence" value="ECO:0007669"/>
    <property type="project" value="InterPro"/>
</dbReference>
<dbReference type="InterPro" id="IPR005920">
    <property type="entry name" value="HutI"/>
</dbReference>
<sequence>MKFLAENSSLEIVFADIKEAIFGSFVSRQKNKLFIFTIMKLIGPFKQILTLNNLPLRGKLSDEQLEIIENGGILINNDNLIEEVVDFEKLKSDFPNAELEPRTSNLEPQILLPAFIDCHTHICFGGNRANDFAMRNAGKTYLEIAEKGGGIWSSVQHTRNASEKELLETLLERINRLISLGITTIEIKSGYGLNAESELKMLRVIQQAQTKTKATLVPTCLSAHLKPRDFEGNNEEYLQYIVDEILPKVKEENLAKRVDIFIEKSAFQPEESRKFLEKAKALGFEITVHADQFTAGSSRIAVEVDAVSADHLEATIDEDLEFLAKSETVAVALPGASLGLGEPFTPARKILDKNGILAIASDWNPGSAPMGNLITQASILATFQKLSTAEVLAGITFRAAKALNLTDRGVLKKGMKADFVVFETNNFQNILYNQGSLMASEVYIDGRIINCNQ</sequence>
<keyword evidence="7" id="KW-0408">Iron</keyword>
<keyword evidence="6" id="KW-0862">Zinc</keyword>
<dbReference type="InterPro" id="IPR032466">
    <property type="entry name" value="Metal_Hydrolase"/>
</dbReference>
<accession>A0A644SK21</accession>
<evidence type="ECO:0000256" key="6">
    <source>
        <dbReference type="ARBA" id="ARBA00022833"/>
    </source>
</evidence>
<dbReference type="Gene3D" id="3.20.20.140">
    <property type="entry name" value="Metal-dependent hydrolases"/>
    <property type="match status" value="1"/>
</dbReference>
<evidence type="ECO:0000256" key="7">
    <source>
        <dbReference type="ARBA" id="ARBA00023004"/>
    </source>
</evidence>
<evidence type="ECO:0000256" key="3">
    <source>
        <dbReference type="ARBA" id="ARBA00022723"/>
    </source>
</evidence>
<evidence type="ECO:0000256" key="2">
    <source>
        <dbReference type="ARBA" id="ARBA00012864"/>
    </source>
</evidence>
<dbReference type="GO" id="GO:0046872">
    <property type="term" value="F:metal ion binding"/>
    <property type="evidence" value="ECO:0007669"/>
    <property type="project" value="UniProtKB-KW"/>
</dbReference>
<dbReference type="Gene3D" id="2.30.40.10">
    <property type="entry name" value="Urease, subunit C, domain 1"/>
    <property type="match status" value="1"/>
</dbReference>
<dbReference type="PANTHER" id="PTHR42752">
    <property type="entry name" value="IMIDAZOLONEPROPIONASE"/>
    <property type="match status" value="1"/>
</dbReference>
<keyword evidence="3" id="KW-0479">Metal-binding</keyword>
<evidence type="ECO:0000256" key="4">
    <source>
        <dbReference type="ARBA" id="ARBA00022801"/>
    </source>
</evidence>
<dbReference type="Pfam" id="PF01979">
    <property type="entry name" value="Amidohydro_1"/>
    <property type="match status" value="1"/>
</dbReference>
<protein>
    <recommendedName>
        <fullName evidence="2">imidazolonepropionase</fullName>
        <ecNumber evidence="2">3.5.2.7</ecNumber>
    </recommendedName>
</protein>
<dbReference type="PANTHER" id="PTHR42752:SF1">
    <property type="entry name" value="IMIDAZOLONEPROPIONASE-RELATED"/>
    <property type="match status" value="1"/>
</dbReference>
<dbReference type="EMBL" id="VSSQ01000001">
    <property type="protein sequence ID" value="MPL54667.1"/>
    <property type="molecule type" value="Genomic_DNA"/>
</dbReference>
<keyword evidence="4 9" id="KW-0378">Hydrolase</keyword>
<dbReference type="GO" id="GO:0005737">
    <property type="term" value="C:cytoplasm"/>
    <property type="evidence" value="ECO:0007669"/>
    <property type="project" value="InterPro"/>
</dbReference>
<feature type="domain" description="Amidohydrolase-related" evidence="8">
    <location>
        <begin position="110"/>
        <end position="448"/>
    </location>
</feature>
<organism evidence="9">
    <name type="scientific">bioreactor metagenome</name>
    <dbReference type="NCBI Taxonomy" id="1076179"/>
    <lineage>
        <taxon>unclassified sequences</taxon>
        <taxon>metagenomes</taxon>
        <taxon>ecological metagenomes</taxon>
    </lineage>
</organism>
<dbReference type="InterPro" id="IPR011059">
    <property type="entry name" value="Metal-dep_hydrolase_composite"/>
</dbReference>